<proteinExistence type="predicted"/>
<evidence type="ECO:0000313" key="1">
    <source>
        <dbReference type="EMBL" id="SOC47293.1"/>
    </source>
</evidence>
<accession>A0A285UZS1</accession>
<dbReference type="EMBL" id="OBQD01000028">
    <property type="protein sequence ID" value="SOC47293.1"/>
    <property type="molecule type" value="Genomic_DNA"/>
</dbReference>
<dbReference type="Proteomes" id="UP000219167">
    <property type="component" value="Unassembled WGS sequence"/>
</dbReference>
<organism evidence="1 2">
    <name type="scientific">Rhizobium subbaraonis</name>
    <dbReference type="NCBI Taxonomy" id="908946"/>
    <lineage>
        <taxon>Bacteria</taxon>
        <taxon>Pseudomonadati</taxon>
        <taxon>Pseudomonadota</taxon>
        <taxon>Alphaproteobacteria</taxon>
        <taxon>Hyphomicrobiales</taxon>
        <taxon>Rhizobiaceae</taxon>
        <taxon>Rhizobium/Agrobacterium group</taxon>
        <taxon>Rhizobium</taxon>
    </lineage>
</organism>
<evidence type="ECO:0000313" key="2">
    <source>
        <dbReference type="Proteomes" id="UP000219167"/>
    </source>
</evidence>
<gene>
    <name evidence="1" type="ORF">SAMN05892877_12837</name>
</gene>
<dbReference type="PANTHER" id="PTHR37490">
    <property type="entry name" value="EXPRESSED PROTEIN"/>
    <property type="match status" value="1"/>
</dbReference>
<reference evidence="1 2" key="1">
    <citation type="submission" date="2017-08" db="EMBL/GenBank/DDBJ databases">
        <authorList>
            <person name="de Groot N.N."/>
        </authorList>
    </citation>
    <scope>NUCLEOTIDE SEQUENCE [LARGE SCALE GENOMIC DNA]</scope>
    <source>
        <strain evidence="1 2">JC85</strain>
    </source>
</reference>
<dbReference type="PANTHER" id="PTHR37490:SF1">
    <property type="entry name" value="GLYCOSYLTRANSFERASE 2-LIKE DOMAIN-CONTAINING PROTEIN"/>
    <property type="match status" value="1"/>
</dbReference>
<dbReference type="AlphaFoldDB" id="A0A285UZS1"/>
<dbReference type="OrthoDB" id="5450176at2"/>
<dbReference type="RefSeq" id="WP_141402139.1">
    <property type="nucleotide sequence ID" value="NZ_OBQD01000028.1"/>
</dbReference>
<sequence length="275" mass="31486">MNKVVLARYKEDISWILDIPVDFKVIVYNKGDEITSEEILERAEVVNRPNIGRESETYIHHMMTSWENTEDYTVYSQADPFLHSPDFLKLLAAWRDWDDVQALSWCWKEERDVPPRDLLSVARASLDGRLLVRPELYSLTNWGPLEFFDKGARGMGLVYTMINGGAPEQFNIAAHVFRRCKLEALAQAAEAHAVGVFSYGAIFAARNTCAYSIPREALIHLRNFACEPIPAHGYMLERLWLHLMGAPFVRPKSKTIEARPAYELPSHLVPVLRVK</sequence>
<protein>
    <submittedName>
        <fullName evidence="1">Uncharacterized protein</fullName>
    </submittedName>
</protein>
<keyword evidence="2" id="KW-1185">Reference proteome</keyword>
<name>A0A285UZS1_9HYPH</name>